<sequence length="387" mass="43012">MLSATEQLAWSATLDRFRRGYESLNVGTSGRSADEITWQLFSGNHLRCKNTQILPTSPESVNQPCQDRQLRIIVECGPNELEDAVLPRNECLGTAAEPSTGTACPLARSSQPRAPLVDVDLVRVNTVYFQTSRRLDAVQAFHQNTQVLIRYLDEHDASKAHRIQFTFTKEEDKKYFLALIEPDCMVRSVVVGLKVQKAENGTEKDQKRESIDSVTDESPVIARESRAAEEAHLETQSQSLIDKLLQLAETRLRHSLPQPSIRCNIAASLGTHSSGEHSSPTGCSNCSRPVQHQQGNPKDGQEFCLLSSNNLESADVGPLETPPTIVTQDDLPESVDEEHEEGLHGWPDPSAVECIQDDVRRLCLTDPKLEWLIASCVEQHLHSIAHN</sequence>
<evidence type="ECO:0000313" key="2">
    <source>
        <dbReference type="EMBL" id="QBH67596.1"/>
    </source>
</evidence>
<feature type="compositionally biased region" description="Basic and acidic residues" evidence="1">
    <location>
        <begin position="199"/>
        <end position="211"/>
    </location>
</feature>
<proteinExistence type="predicted"/>
<name>A0A481SIA4_9BASI</name>
<feature type="compositionally biased region" description="Polar residues" evidence="1">
    <location>
        <begin position="270"/>
        <end position="296"/>
    </location>
</feature>
<reference evidence="2" key="1">
    <citation type="submission" date="2018-11" db="EMBL/GenBank/DDBJ databases">
        <title>The smut fungus Ustilago esculenta has a bipolar mating type system with three idiomorphs larger than 500 kb.</title>
        <authorList>
            <person name="Liang S.-W."/>
            <person name="Huang Y.-H."/>
            <person name="Chiu J.-Y."/>
            <person name="Tseng H.-W."/>
            <person name="Haung J.-H."/>
            <person name="Shen W.-C."/>
        </authorList>
    </citation>
    <scope>NUCLEOTIDE SEQUENCE</scope>
    <source>
        <strain evidence="2">UE_mtsf</strain>
    </source>
</reference>
<accession>A0A481SIA4</accession>
<evidence type="ECO:0000256" key="1">
    <source>
        <dbReference type="SAM" id="MobiDB-lite"/>
    </source>
</evidence>
<feature type="region of interest" description="Disordered" evidence="1">
    <location>
        <begin position="270"/>
        <end position="302"/>
    </location>
</feature>
<dbReference type="EMBL" id="MK125513">
    <property type="protein sequence ID" value="QBH67596.1"/>
    <property type="molecule type" value="Genomic_DNA"/>
</dbReference>
<protein>
    <submittedName>
        <fullName evidence="2">Uncharacterized protein</fullName>
    </submittedName>
</protein>
<feature type="region of interest" description="Disordered" evidence="1">
    <location>
        <begin position="199"/>
        <end position="219"/>
    </location>
</feature>
<gene>
    <name evidence="2" type="ORF">UEMT_2062</name>
</gene>
<organism evidence="2">
    <name type="scientific">Ustilago esculenta</name>
    <dbReference type="NCBI Taxonomy" id="185366"/>
    <lineage>
        <taxon>Eukaryota</taxon>
        <taxon>Fungi</taxon>
        <taxon>Dikarya</taxon>
        <taxon>Basidiomycota</taxon>
        <taxon>Ustilaginomycotina</taxon>
        <taxon>Ustilaginomycetes</taxon>
        <taxon>Ustilaginales</taxon>
        <taxon>Ustilaginaceae</taxon>
        <taxon>Ustilago</taxon>
    </lineage>
</organism>
<dbReference type="AlphaFoldDB" id="A0A481SIA4"/>